<sequence>MVWIPLTDAINHISTPTGLLEWQWSSLVLHTLIALLLSTQPGNRQKTSGTQTGSFISTLPMHKGHFYSAAVFALEIAFYSQIAQVLGESQWLRLKWMLLCAPPMAARVLVSAWPHRLTLCALLPLIPALLVLLATHNVPAHLVFHKTSPATILIAVDIYLLARQLLALLHLSVARITYLWVFRYLRGETGPQPPTIDPEELLGRFSTQLDAERRRAEPLLARAIVRTFAFDLCASSALQLAVYASQVVLPVLVARILFQLGRLDTAMPDALFALAAYATVALAAAVVEQNQIDHRDKVALKMQVALSAAVHRAAVRGSTLEDPLCGTDHPQALSAHVAKLCGNIWLPLRVVSGLYVFYRQVGWAVLPGIAFILVYLPIRSHLIRARTAAQAASTRASGERTRMLAQMLENIVPLRLLGWDARLRMDIERLREGAELRHTVASSVANALLALARTASRSGGPLVSLAIYSVLRHFSDTEFVTTEKVYIVQSILRELFPLLIDIPHAFDSWWAARLPHEQLARVLFAAPAEAASKMEWPSLAAAGQMVAVVGAVGAGKSSLLAALLDDLGSAAFVSQTPWLMACTVRSNIVFGQRYDPQWFARVVVACELAHDLEQWAEGDLTVVGANGATLSGGQRMRVALARAVYSRAPVCLLDDFLPMVDAQVARRIIDNVLVGPQALLQGTTRVVVASHPEVLRRADEVWLVDGGRVRRAPRPADTHAPVAYEPQEPTPPQSSARPSSSTAKQADTPDPKPSETYLRPIRYMVRMCGTWPIVLHAATVALQCVFARNAQLWLAKPIPLTAMLEPTATHLLCCLVWWSADVVLEFLAQLWTDVVWRRAMFTGSHRQLLAQTARSSPNVGQLLDLFTRGQQDIDTRVPQQLASLATFGIKLGFESWVILTFHPVLIGAMGAVIVLMSFIMRVSREPLAGFIRETHEAAPLVRAQFRESASGSVTLRAFGAFAVADRRLFAALSRAAQAQRMQDSIETWIDLSISVLRELANITVFGVAVASHTDPAYLSLVNLSVTFHLARLQHLIRHSHMLRSCLLKAHRYIEFADRAPDTRSFRMPDDGWPKSGAIRFDRVRAAYDQPLGWALDMSFEIAAGQHVGVVGRTGAGKTSIVMALAGLLPVSTGSIAIDGVDITMIEPSVLRSRMVVVPQDPYVLGTVRDNLPDTPDAIRVLEMVGLDAQLDESPAQWSLGQKQLLCLARILLSENAPIVVLDEATAHIGPEHSAQLHQLIRTWFRGKTVLTIAHRLESVMECDLVMVVEDGRVCESGAPAELVSTPGSRFARLARCAQIDNGGLPTPPKQ</sequence>
<evidence type="ECO:0000256" key="1">
    <source>
        <dbReference type="ARBA" id="ARBA00004370"/>
    </source>
</evidence>
<evidence type="ECO:0000256" key="6">
    <source>
        <dbReference type="ARBA" id="ARBA00022989"/>
    </source>
</evidence>
<evidence type="ECO:0000259" key="10">
    <source>
        <dbReference type="PROSITE" id="PS50893"/>
    </source>
</evidence>
<evidence type="ECO:0000259" key="11">
    <source>
        <dbReference type="PROSITE" id="PS50929"/>
    </source>
</evidence>
<dbReference type="GO" id="GO:0005524">
    <property type="term" value="F:ATP binding"/>
    <property type="evidence" value="ECO:0007669"/>
    <property type="project" value="UniProtKB-KW"/>
</dbReference>
<feature type="domain" description="ABC transmembrane type-1" evidence="11">
    <location>
        <begin position="344"/>
        <end position="509"/>
    </location>
</feature>
<dbReference type="Pfam" id="PF00005">
    <property type="entry name" value="ABC_tran"/>
    <property type="match status" value="2"/>
</dbReference>
<dbReference type="GO" id="GO:0140359">
    <property type="term" value="F:ABC-type transporter activity"/>
    <property type="evidence" value="ECO:0007669"/>
    <property type="project" value="InterPro"/>
</dbReference>
<dbReference type="GO" id="GO:0016020">
    <property type="term" value="C:membrane"/>
    <property type="evidence" value="ECO:0007669"/>
    <property type="project" value="UniProtKB-SubCell"/>
</dbReference>
<dbReference type="InterPro" id="IPR050173">
    <property type="entry name" value="ABC_transporter_C-like"/>
</dbReference>
<dbReference type="Proteomes" id="UP001151518">
    <property type="component" value="Unassembled WGS sequence"/>
</dbReference>
<dbReference type="InterPro" id="IPR027417">
    <property type="entry name" value="P-loop_NTPase"/>
</dbReference>
<evidence type="ECO:0000256" key="4">
    <source>
        <dbReference type="ARBA" id="ARBA00022741"/>
    </source>
</evidence>
<organism evidence="12 13">
    <name type="scientific">Coemansia spiralis</name>
    <dbReference type="NCBI Taxonomy" id="417178"/>
    <lineage>
        <taxon>Eukaryota</taxon>
        <taxon>Fungi</taxon>
        <taxon>Fungi incertae sedis</taxon>
        <taxon>Zoopagomycota</taxon>
        <taxon>Kickxellomycotina</taxon>
        <taxon>Kickxellomycetes</taxon>
        <taxon>Kickxellales</taxon>
        <taxon>Kickxellaceae</taxon>
        <taxon>Coemansia</taxon>
    </lineage>
</organism>
<evidence type="ECO:0000256" key="5">
    <source>
        <dbReference type="ARBA" id="ARBA00022840"/>
    </source>
</evidence>
<gene>
    <name evidence="12" type="ORF">GGI25_005027</name>
</gene>
<dbReference type="OrthoDB" id="6500128at2759"/>
<keyword evidence="5" id="KW-0067">ATP-binding</keyword>
<dbReference type="PANTHER" id="PTHR24223:SF330">
    <property type="entry name" value="ATP-BINDING CASSETTE SUB-FAMILY C MEMBER 10"/>
    <property type="match status" value="1"/>
</dbReference>
<dbReference type="PROSITE" id="PS50893">
    <property type="entry name" value="ABC_TRANSPORTER_2"/>
    <property type="match status" value="2"/>
</dbReference>
<feature type="compositionally biased region" description="Polar residues" evidence="8">
    <location>
        <begin position="733"/>
        <end position="745"/>
    </location>
</feature>
<feature type="domain" description="ABC transporter" evidence="10">
    <location>
        <begin position="517"/>
        <end position="731"/>
    </location>
</feature>
<dbReference type="InterPro" id="IPR017871">
    <property type="entry name" value="ABC_transporter-like_CS"/>
</dbReference>
<feature type="domain" description="ABC transmembrane type-1" evidence="11">
    <location>
        <begin position="836"/>
        <end position="1044"/>
    </location>
</feature>
<dbReference type="InterPro" id="IPR011527">
    <property type="entry name" value="ABC1_TM_dom"/>
</dbReference>
<keyword evidence="2" id="KW-0813">Transport</keyword>
<evidence type="ECO:0000256" key="2">
    <source>
        <dbReference type="ARBA" id="ARBA00022448"/>
    </source>
</evidence>
<feature type="transmembrane region" description="Helical" evidence="9">
    <location>
        <begin position="240"/>
        <end position="258"/>
    </location>
</feature>
<dbReference type="PANTHER" id="PTHR24223">
    <property type="entry name" value="ATP-BINDING CASSETTE SUB-FAMILY C"/>
    <property type="match status" value="1"/>
</dbReference>
<keyword evidence="7 9" id="KW-0472">Membrane</keyword>
<dbReference type="Gene3D" id="1.20.1560.10">
    <property type="entry name" value="ABC transporter type 1, transmembrane domain"/>
    <property type="match status" value="2"/>
</dbReference>
<evidence type="ECO:0000313" key="12">
    <source>
        <dbReference type="EMBL" id="KAJ2672655.1"/>
    </source>
</evidence>
<feature type="transmembrane region" description="Helical" evidence="9">
    <location>
        <begin position="270"/>
        <end position="287"/>
    </location>
</feature>
<evidence type="ECO:0000256" key="9">
    <source>
        <dbReference type="SAM" id="Phobius"/>
    </source>
</evidence>
<feature type="region of interest" description="Disordered" evidence="8">
    <location>
        <begin position="712"/>
        <end position="755"/>
    </location>
</feature>
<evidence type="ECO:0000256" key="3">
    <source>
        <dbReference type="ARBA" id="ARBA00022692"/>
    </source>
</evidence>
<evidence type="ECO:0000256" key="8">
    <source>
        <dbReference type="SAM" id="MobiDB-lite"/>
    </source>
</evidence>
<keyword evidence="6 9" id="KW-1133">Transmembrane helix</keyword>
<reference evidence="12" key="1">
    <citation type="submission" date="2022-07" db="EMBL/GenBank/DDBJ databases">
        <title>Phylogenomic reconstructions and comparative analyses of Kickxellomycotina fungi.</title>
        <authorList>
            <person name="Reynolds N.K."/>
            <person name="Stajich J.E."/>
            <person name="Barry K."/>
            <person name="Grigoriev I.V."/>
            <person name="Crous P."/>
            <person name="Smith M.E."/>
        </authorList>
    </citation>
    <scope>NUCLEOTIDE SEQUENCE</scope>
    <source>
        <strain evidence="12">NRRL 3115</strain>
    </source>
</reference>
<dbReference type="InterPro" id="IPR003593">
    <property type="entry name" value="AAA+_ATPase"/>
</dbReference>
<accession>A0A9W8G5H1</accession>
<comment type="subcellular location">
    <subcellularLocation>
        <location evidence="1">Membrane</location>
    </subcellularLocation>
</comment>
<comment type="caution">
    <text evidence="12">The sequence shown here is derived from an EMBL/GenBank/DDBJ whole genome shotgun (WGS) entry which is preliminary data.</text>
</comment>
<feature type="transmembrane region" description="Helical" evidence="9">
    <location>
        <begin position="896"/>
        <end position="920"/>
    </location>
</feature>
<protein>
    <submittedName>
        <fullName evidence="12">Uncharacterized protein</fullName>
    </submittedName>
</protein>
<feature type="domain" description="ABC transporter" evidence="10">
    <location>
        <begin position="1078"/>
        <end position="1295"/>
    </location>
</feature>
<name>A0A9W8G5H1_9FUNG</name>
<keyword evidence="4" id="KW-0547">Nucleotide-binding</keyword>
<keyword evidence="3 9" id="KW-0812">Transmembrane</keyword>
<dbReference type="SMART" id="SM00382">
    <property type="entry name" value="AAA"/>
    <property type="match status" value="2"/>
</dbReference>
<dbReference type="InterPro" id="IPR036640">
    <property type="entry name" value="ABC1_TM_sf"/>
</dbReference>
<proteinExistence type="predicted"/>
<dbReference type="PROSITE" id="PS00211">
    <property type="entry name" value="ABC_TRANSPORTER_1"/>
    <property type="match status" value="1"/>
</dbReference>
<evidence type="ECO:0000313" key="13">
    <source>
        <dbReference type="Proteomes" id="UP001151518"/>
    </source>
</evidence>
<dbReference type="SUPFAM" id="SSF52540">
    <property type="entry name" value="P-loop containing nucleoside triphosphate hydrolases"/>
    <property type="match status" value="2"/>
</dbReference>
<dbReference type="GO" id="GO:0016887">
    <property type="term" value="F:ATP hydrolysis activity"/>
    <property type="evidence" value="ECO:0007669"/>
    <property type="project" value="InterPro"/>
</dbReference>
<dbReference type="PROSITE" id="PS50929">
    <property type="entry name" value="ABC_TM1F"/>
    <property type="match status" value="2"/>
</dbReference>
<dbReference type="InterPro" id="IPR003439">
    <property type="entry name" value="ABC_transporter-like_ATP-bd"/>
</dbReference>
<dbReference type="Gene3D" id="3.40.50.300">
    <property type="entry name" value="P-loop containing nucleotide triphosphate hydrolases"/>
    <property type="match status" value="2"/>
</dbReference>
<evidence type="ECO:0000256" key="7">
    <source>
        <dbReference type="ARBA" id="ARBA00023136"/>
    </source>
</evidence>
<dbReference type="EMBL" id="JANBTW010000079">
    <property type="protein sequence ID" value="KAJ2672655.1"/>
    <property type="molecule type" value="Genomic_DNA"/>
</dbReference>
<feature type="transmembrane region" description="Helical" evidence="9">
    <location>
        <begin position="356"/>
        <end position="376"/>
    </location>
</feature>
<dbReference type="SUPFAM" id="SSF90123">
    <property type="entry name" value="ABC transporter transmembrane region"/>
    <property type="match status" value="1"/>
</dbReference>